<reference evidence="5 6" key="1">
    <citation type="submission" date="2018-03" db="EMBL/GenBank/DDBJ databases">
        <title>Whole genome sequencing of Histamine producing bacteria.</title>
        <authorList>
            <person name="Butler K."/>
        </authorList>
    </citation>
    <scope>NUCLEOTIDE SEQUENCE [LARGE SCALE GENOMIC DNA]</scope>
    <source>
        <strain evidence="4 6">FS-6.1</strain>
        <strain evidence="3 5">FS-6.2</strain>
    </source>
</reference>
<dbReference type="SUPFAM" id="SSF159501">
    <property type="entry name" value="EreA/ChaN-like"/>
    <property type="match status" value="1"/>
</dbReference>
<name>A0A2T3JCC2_PHOPO</name>
<dbReference type="EMBL" id="PYMO01000032">
    <property type="protein sequence ID" value="PSU20412.1"/>
    <property type="molecule type" value="Genomic_DNA"/>
</dbReference>
<dbReference type="CDD" id="cd14727">
    <property type="entry name" value="ChanN-like"/>
    <property type="match status" value="1"/>
</dbReference>
<evidence type="ECO:0000313" key="3">
    <source>
        <dbReference type="EMBL" id="PSU20412.1"/>
    </source>
</evidence>
<evidence type="ECO:0000313" key="5">
    <source>
        <dbReference type="Proteomes" id="UP000241405"/>
    </source>
</evidence>
<evidence type="ECO:0000313" key="6">
    <source>
        <dbReference type="Proteomes" id="UP000241618"/>
    </source>
</evidence>
<dbReference type="Gene3D" id="3.40.50.11550">
    <property type="match status" value="1"/>
</dbReference>
<dbReference type="Proteomes" id="UP000241405">
    <property type="component" value="Unassembled WGS sequence"/>
</dbReference>
<feature type="chain" id="PRO_5015430579" description="Haem-binding uptake Tiki superfamily ChaN domain-containing protein" evidence="1">
    <location>
        <begin position="23"/>
        <end position="330"/>
    </location>
</feature>
<dbReference type="Proteomes" id="UP000241618">
    <property type="component" value="Unassembled WGS sequence"/>
</dbReference>
<accession>A0A2T3JCC2</accession>
<dbReference type="EMBL" id="PYMP01000031">
    <property type="protein sequence ID" value="PSU46537.1"/>
    <property type="molecule type" value="Genomic_DNA"/>
</dbReference>
<feature type="domain" description="Haem-binding uptake Tiki superfamily ChaN" evidence="2">
    <location>
        <begin position="66"/>
        <end position="268"/>
    </location>
</feature>
<gene>
    <name evidence="4" type="ORF">C9J18_20435</name>
    <name evidence="3" type="ORF">CTM96_19730</name>
</gene>
<comment type="caution">
    <text evidence="4">The sequence shown here is derived from an EMBL/GenBank/DDBJ whole genome shotgun (WGS) entry which is preliminary data.</text>
</comment>
<keyword evidence="1" id="KW-0732">Signal</keyword>
<dbReference type="RefSeq" id="WP_107191426.1">
    <property type="nucleotide sequence ID" value="NZ_PYMN01000033.1"/>
</dbReference>
<dbReference type="AlphaFoldDB" id="A0A2T3JCC2"/>
<dbReference type="PIRSF" id="PIRSF020419">
    <property type="entry name" value="Fe_uptake_reg_CjrA_prd"/>
    <property type="match status" value="1"/>
</dbReference>
<sequence>MKSLICLGIASLLVGCASPPSVNNTLPTTSISPGTSTAATTRTTITLYDYTIASPQGEPLSVTQLAHALKQADIILVGEWHSHPAAHLLQSQLLAALYQQNPNITLSMEQFTRDKQAIIDAYLAGEIGERTLVKEANAWPNYDSDYRPLVEFAKQNNIDVIAANAPKSIVRCVGRQGAEYLDKLPPHERLWVARTLTLTNDKYQQTFIDSMHHGNEAQTKRQFTAQTTWDDTMAETMVDYLKQHPQQQIIHVAGRFHTAEGLGTASRIQARNPKLKVMMVTPISDKVSLHAGAPDFTVKMQPLPQRYVQKDKMMAAMTAMGKRNTDLKCY</sequence>
<organism evidence="4 6">
    <name type="scientific">Photobacterium phosphoreum</name>
    <dbReference type="NCBI Taxonomy" id="659"/>
    <lineage>
        <taxon>Bacteria</taxon>
        <taxon>Pseudomonadati</taxon>
        <taxon>Pseudomonadota</taxon>
        <taxon>Gammaproteobacteria</taxon>
        <taxon>Vibrionales</taxon>
        <taxon>Vibrionaceae</taxon>
        <taxon>Photobacterium</taxon>
    </lineage>
</organism>
<dbReference type="Pfam" id="PF04187">
    <property type="entry name" value="Cofac_haem_bdg"/>
    <property type="match status" value="1"/>
</dbReference>
<protein>
    <recommendedName>
        <fullName evidence="2">Haem-binding uptake Tiki superfamily ChaN domain-containing protein</fullName>
    </recommendedName>
</protein>
<evidence type="ECO:0000259" key="2">
    <source>
        <dbReference type="Pfam" id="PF04187"/>
    </source>
</evidence>
<proteinExistence type="predicted"/>
<dbReference type="InterPro" id="IPR007314">
    <property type="entry name" value="Cofac_haem-bd_dom"/>
</dbReference>
<evidence type="ECO:0000256" key="1">
    <source>
        <dbReference type="SAM" id="SignalP"/>
    </source>
</evidence>
<dbReference type="PROSITE" id="PS51257">
    <property type="entry name" value="PROKAR_LIPOPROTEIN"/>
    <property type="match status" value="1"/>
</dbReference>
<keyword evidence="5" id="KW-1185">Reference proteome</keyword>
<evidence type="ECO:0000313" key="4">
    <source>
        <dbReference type="EMBL" id="PSU46537.1"/>
    </source>
</evidence>
<dbReference type="InterPro" id="IPR016773">
    <property type="entry name" value="Fe3_uptake_reg_CjrA_prd"/>
</dbReference>
<feature type="signal peptide" evidence="1">
    <location>
        <begin position="1"/>
        <end position="22"/>
    </location>
</feature>